<dbReference type="Proteomes" id="UP000516134">
    <property type="component" value="Chromosome"/>
</dbReference>
<keyword evidence="5" id="KW-1185">Reference proteome</keyword>
<proteinExistence type="predicted"/>
<dbReference type="Gene3D" id="3.60.10.10">
    <property type="entry name" value="Endonuclease/exonuclease/phosphatase"/>
    <property type="match status" value="1"/>
</dbReference>
<feature type="domain" description="Endonuclease/exonuclease/phosphatase" evidence="3">
    <location>
        <begin position="55"/>
        <end position="267"/>
    </location>
</feature>
<dbReference type="RefSeq" id="WP_187713758.1">
    <property type="nucleotide sequence ID" value="NZ_BAABJC010000001.1"/>
</dbReference>
<evidence type="ECO:0000259" key="3">
    <source>
        <dbReference type="Pfam" id="PF03372"/>
    </source>
</evidence>
<feature type="signal peptide" evidence="2">
    <location>
        <begin position="1"/>
        <end position="18"/>
    </location>
</feature>
<feature type="chain" id="PRO_5046916510" evidence="2">
    <location>
        <begin position="19"/>
        <end position="365"/>
    </location>
</feature>
<name>A0ABX6SXY5_9SPHN</name>
<dbReference type="PANTHER" id="PTHR16320">
    <property type="entry name" value="SPHINGOMYELINASE FAMILY MEMBER"/>
    <property type="match status" value="1"/>
</dbReference>
<dbReference type="InterPro" id="IPR036691">
    <property type="entry name" value="Endo/exonu/phosph_ase_sf"/>
</dbReference>
<keyword evidence="4" id="KW-0378">Hydrolase</keyword>
<feature type="region of interest" description="Disordered" evidence="1">
    <location>
        <begin position="115"/>
        <end position="135"/>
    </location>
</feature>
<accession>A0ABX6SXY5</accession>
<dbReference type="EMBL" id="CP060780">
    <property type="protein sequence ID" value="QNP42325.1"/>
    <property type="molecule type" value="Genomic_DNA"/>
</dbReference>
<protein>
    <submittedName>
        <fullName evidence="4">Metal-dependent hydrolase</fullName>
    </submittedName>
</protein>
<keyword evidence="2" id="KW-0732">Signal</keyword>
<gene>
    <name evidence="4" type="ORF">H9L15_08210</name>
</gene>
<sequence length="365" mass="40094">MSRSLLAYGVFGALPLMAGCMTLPPERRVSCEDASRPHIRHSANGKTAFTEIDVLTYNIEGLPWPARNNRTPFLEEIGSRLAAFRSAGTGPDMIVFQEVFTNAASRAVTATGYRSITTGPSTRSRQAANTEGPLPGRRRILKGEVRFNFLSSGLAIATDFPMTRVAYRPFARGSCAGFDCLSNKGVVFAELTIPGMPGTVDLYTTHMNAQRASGVEAERHIPAHARQTAELAEFARSYGTDDSVTIAAGDFNMRNSDARHYTFSKKVPLENVHFYCSEHPDRCDVRQEWPHDDQWRRVQNLQLFTSGSVVKVRPIRVEGMFDGGPSGPVLSDHNGFRVVYEFSWPVAASAQAQCPFTPTPVQAAS</sequence>
<dbReference type="GO" id="GO:0016787">
    <property type="term" value="F:hydrolase activity"/>
    <property type="evidence" value="ECO:0007669"/>
    <property type="project" value="UniProtKB-KW"/>
</dbReference>
<dbReference type="InterPro" id="IPR038772">
    <property type="entry name" value="Sph/SMPD2-like"/>
</dbReference>
<dbReference type="PROSITE" id="PS51257">
    <property type="entry name" value="PROKAR_LIPOPROTEIN"/>
    <property type="match status" value="1"/>
</dbReference>
<dbReference type="SUPFAM" id="SSF56219">
    <property type="entry name" value="DNase I-like"/>
    <property type="match status" value="1"/>
</dbReference>
<organism evidence="4 5">
    <name type="scientific">Sphingomonas daechungensis</name>
    <dbReference type="NCBI Taxonomy" id="1176646"/>
    <lineage>
        <taxon>Bacteria</taxon>
        <taxon>Pseudomonadati</taxon>
        <taxon>Pseudomonadota</taxon>
        <taxon>Alphaproteobacteria</taxon>
        <taxon>Sphingomonadales</taxon>
        <taxon>Sphingomonadaceae</taxon>
        <taxon>Sphingomonas</taxon>
    </lineage>
</organism>
<evidence type="ECO:0000256" key="2">
    <source>
        <dbReference type="SAM" id="SignalP"/>
    </source>
</evidence>
<evidence type="ECO:0000313" key="5">
    <source>
        <dbReference type="Proteomes" id="UP000516134"/>
    </source>
</evidence>
<dbReference type="InterPro" id="IPR005135">
    <property type="entry name" value="Endo/exonuclease/phosphatase"/>
</dbReference>
<dbReference type="PANTHER" id="PTHR16320:SF23">
    <property type="entry name" value="SPHINGOMYELINASE C 1"/>
    <property type="match status" value="1"/>
</dbReference>
<reference evidence="4 5" key="1">
    <citation type="submission" date="2020-08" db="EMBL/GenBank/DDBJ databases">
        <title>Genome sequence of Sphingomonas daechungensis KACC 18115T.</title>
        <authorList>
            <person name="Hyun D.-W."/>
            <person name="Bae J.-W."/>
        </authorList>
    </citation>
    <scope>NUCLEOTIDE SEQUENCE [LARGE SCALE GENOMIC DNA]</scope>
    <source>
        <strain evidence="4 5">KACC 18115</strain>
    </source>
</reference>
<evidence type="ECO:0000256" key="1">
    <source>
        <dbReference type="SAM" id="MobiDB-lite"/>
    </source>
</evidence>
<evidence type="ECO:0000313" key="4">
    <source>
        <dbReference type="EMBL" id="QNP42325.1"/>
    </source>
</evidence>
<feature type="compositionally biased region" description="Polar residues" evidence="1">
    <location>
        <begin position="115"/>
        <end position="129"/>
    </location>
</feature>
<dbReference type="Pfam" id="PF03372">
    <property type="entry name" value="Exo_endo_phos"/>
    <property type="match status" value="1"/>
</dbReference>